<dbReference type="Proteomes" id="UP001469365">
    <property type="component" value="Unassembled WGS sequence"/>
</dbReference>
<feature type="transmembrane region" description="Helical" evidence="2">
    <location>
        <begin position="172"/>
        <end position="194"/>
    </location>
</feature>
<feature type="region of interest" description="Disordered" evidence="1">
    <location>
        <begin position="241"/>
        <end position="279"/>
    </location>
</feature>
<feature type="transmembrane region" description="Helical" evidence="2">
    <location>
        <begin position="20"/>
        <end position="39"/>
    </location>
</feature>
<keyword evidence="4" id="KW-1185">Reference proteome</keyword>
<organism evidence="3 4">
    <name type="scientific">Paenibacillus filicis</name>
    <dbReference type="NCBI Taxonomy" id="669464"/>
    <lineage>
        <taxon>Bacteria</taxon>
        <taxon>Bacillati</taxon>
        <taxon>Bacillota</taxon>
        <taxon>Bacilli</taxon>
        <taxon>Bacillales</taxon>
        <taxon>Paenibacillaceae</taxon>
        <taxon>Paenibacillus</taxon>
    </lineage>
</organism>
<feature type="compositionally biased region" description="Basic and acidic residues" evidence="1">
    <location>
        <begin position="247"/>
        <end position="279"/>
    </location>
</feature>
<feature type="transmembrane region" description="Helical" evidence="2">
    <location>
        <begin position="101"/>
        <end position="122"/>
    </location>
</feature>
<sequence length="279" mass="31620">MEFRGVMGGFYRISEWIMRLSVINVLWAICSIPFFLAALPMFVPGSGEGDIYFAFLLMGVLAPFTLFPATAAMFSVARKWVTGDGDVPLFKTFFRGYKSNYVQAMLGGLVYLLFGAILVANFKYYGNQEGLFGLLRFLVLSISIMLIISMFHFFSILTHLHMKIWQIIKNSVLITIGSPIRSLSMIILNGVILYVSFVKFTFLIPFFMGSLIAVVSFWHFNQIFGKLQDKQQALLAKDEADGETDELAEHESALASEVQKRDELPEYTSRSDEDKRDNK</sequence>
<dbReference type="EMBL" id="JBBPCC010000001">
    <property type="protein sequence ID" value="MEK8126343.1"/>
    <property type="molecule type" value="Genomic_DNA"/>
</dbReference>
<name>A0ABU9DEZ6_9BACL</name>
<feature type="transmembrane region" description="Helical" evidence="2">
    <location>
        <begin position="51"/>
        <end position="74"/>
    </location>
</feature>
<dbReference type="Pfam" id="PF04854">
    <property type="entry name" value="DUF624"/>
    <property type="match status" value="1"/>
</dbReference>
<accession>A0ABU9DEZ6</accession>
<keyword evidence="2" id="KW-0812">Transmembrane</keyword>
<reference evidence="3 4" key="1">
    <citation type="submission" date="2024-04" db="EMBL/GenBank/DDBJ databases">
        <title>draft genome sequnece of Paenibacillus filicis.</title>
        <authorList>
            <person name="Kim D.-U."/>
        </authorList>
    </citation>
    <scope>NUCLEOTIDE SEQUENCE [LARGE SCALE GENOMIC DNA]</scope>
    <source>
        <strain evidence="3 4">KACC14197</strain>
    </source>
</reference>
<evidence type="ECO:0000313" key="4">
    <source>
        <dbReference type="Proteomes" id="UP001469365"/>
    </source>
</evidence>
<protein>
    <submittedName>
        <fullName evidence="3">DUF624 domain-containing protein</fullName>
    </submittedName>
</protein>
<feature type="transmembrane region" description="Helical" evidence="2">
    <location>
        <begin position="134"/>
        <end position="160"/>
    </location>
</feature>
<proteinExistence type="predicted"/>
<evidence type="ECO:0000256" key="1">
    <source>
        <dbReference type="SAM" id="MobiDB-lite"/>
    </source>
</evidence>
<comment type="caution">
    <text evidence="3">The sequence shown here is derived from an EMBL/GenBank/DDBJ whole genome shotgun (WGS) entry which is preliminary data.</text>
</comment>
<dbReference type="InterPro" id="IPR006938">
    <property type="entry name" value="DUF624"/>
</dbReference>
<keyword evidence="2" id="KW-0472">Membrane</keyword>
<gene>
    <name evidence="3" type="ORF">WMW72_00285</name>
</gene>
<feature type="transmembrane region" description="Helical" evidence="2">
    <location>
        <begin position="200"/>
        <end position="220"/>
    </location>
</feature>
<dbReference type="RefSeq" id="WP_341413404.1">
    <property type="nucleotide sequence ID" value="NZ_JBBPCC010000001.1"/>
</dbReference>
<evidence type="ECO:0000256" key="2">
    <source>
        <dbReference type="SAM" id="Phobius"/>
    </source>
</evidence>
<keyword evidence="2" id="KW-1133">Transmembrane helix</keyword>
<evidence type="ECO:0000313" key="3">
    <source>
        <dbReference type="EMBL" id="MEK8126343.1"/>
    </source>
</evidence>